<gene>
    <name evidence="1" type="ORF">M9458_000470</name>
</gene>
<protein>
    <recommendedName>
        <fullName evidence="3">MHC class II antigen beta chain</fullName>
    </recommendedName>
</protein>
<name>A0ABD0RXC4_CIRMR</name>
<dbReference type="EMBL" id="JAMKFB020000001">
    <property type="protein sequence ID" value="KAL0202452.1"/>
    <property type="molecule type" value="Genomic_DNA"/>
</dbReference>
<evidence type="ECO:0000313" key="1">
    <source>
        <dbReference type="EMBL" id="KAL0202452.1"/>
    </source>
</evidence>
<reference evidence="1 2" key="1">
    <citation type="submission" date="2024-05" db="EMBL/GenBank/DDBJ databases">
        <title>Genome sequencing and assembly of Indian major carp, Cirrhinus mrigala (Hamilton, 1822).</title>
        <authorList>
            <person name="Mohindra V."/>
            <person name="Chowdhury L.M."/>
            <person name="Lal K."/>
            <person name="Jena J.K."/>
        </authorList>
    </citation>
    <scope>NUCLEOTIDE SEQUENCE [LARGE SCALE GENOMIC DNA]</scope>
    <source>
        <strain evidence="1">CM1030</strain>
        <tissue evidence="1">Blood</tissue>
    </source>
</reference>
<accession>A0ABD0RXC4</accession>
<keyword evidence="2" id="KW-1185">Reference proteome</keyword>
<sequence length="53" mass="6383">ATVIVFQAVAEYRTQVKDQQNFNLDIELYVAGRRNSERWTFRRNNVHLTRSDR</sequence>
<feature type="non-terminal residue" evidence="1">
    <location>
        <position position="53"/>
    </location>
</feature>
<proteinExistence type="predicted"/>
<dbReference type="Proteomes" id="UP001529510">
    <property type="component" value="Unassembled WGS sequence"/>
</dbReference>
<evidence type="ECO:0008006" key="3">
    <source>
        <dbReference type="Google" id="ProtNLM"/>
    </source>
</evidence>
<dbReference type="AlphaFoldDB" id="A0ABD0RXC4"/>
<evidence type="ECO:0000313" key="2">
    <source>
        <dbReference type="Proteomes" id="UP001529510"/>
    </source>
</evidence>
<dbReference type="Gene3D" id="2.20.210.20">
    <property type="match status" value="1"/>
</dbReference>
<comment type="caution">
    <text evidence="1">The sequence shown here is derived from an EMBL/GenBank/DDBJ whole genome shotgun (WGS) entry which is preliminary data.</text>
</comment>
<organism evidence="1 2">
    <name type="scientific">Cirrhinus mrigala</name>
    <name type="common">Mrigala</name>
    <dbReference type="NCBI Taxonomy" id="683832"/>
    <lineage>
        <taxon>Eukaryota</taxon>
        <taxon>Metazoa</taxon>
        <taxon>Chordata</taxon>
        <taxon>Craniata</taxon>
        <taxon>Vertebrata</taxon>
        <taxon>Euteleostomi</taxon>
        <taxon>Actinopterygii</taxon>
        <taxon>Neopterygii</taxon>
        <taxon>Teleostei</taxon>
        <taxon>Ostariophysi</taxon>
        <taxon>Cypriniformes</taxon>
        <taxon>Cyprinidae</taxon>
        <taxon>Labeoninae</taxon>
        <taxon>Labeonini</taxon>
        <taxon>Cirrhinus</taxon>
    </lineage>
</organism>
<feature type="non-terminal residue" evidence="1">
    <location>
        <position position="1"/>
    </location>
</feature>